<comment type="caution">
    <text evidence="7">The sequence shown here is derived from an EMBL/GenBank/DDBJ whole genome shotgun (WGS) entry which is preliminary data.</text>
</comment>
<dbReference type="EMBL" id="MLFT02000009">
    <property type="protein sequence ID" value="PHT38460.1"/>
    <property type="molecule type" value="Genomic_DNA"/>
</dbReference>
<evidence type="ECO:0000313" key="8">
    <source>
        <dbReference type="Proteomes" id="UP000224567"/>
    </source>
</evidence>
<comment type="subcellular location">
    <subcellularLocation>
        <location evidence="1">Nucleus</location>
    </subcellularLocation>
</comment>
<dbReference type="SMART" id="SM01019">
    <property type="entry name" value="B3"/>
    <property type="match status" value="1"/>
</dbReference>
<dbReference type="PROSITE" id="PS50863">
    <property type="entry name" value="B3"/>
    <property type="match status" value="1"/>
</dbReference>
<dbReference type="Gene3D" id="2.40.330.10">
    <property type="entry name" value="DNA-binding pseudobarrel domain"/>
    <property type="match status" value="1"/>
</dbReference>
<dbReference type="SUPFAM" id="SSF101936">
    <property type="entry name" value="DNA-binding pseudobarrel domain"/>
    <property type="match status" value="1"/>
</dbReference>
<keyword evidence="5" id="KW-0539">Nucleus</keyword>
<evidence type="ECO:0000313" key="7">
    <source>
        <dbReference type="EMBL" id="PHT38460.1"/>
    </source>
</evidence>
<reference evidence="8" key="2">
    <citation type="journal article" date="2017" name="J. Anim. Genet.">
        <title>Multiple reference genome sequences of hot pepper reveal the massive evolution of plant disease resistance genes by retroduplication.</title>
        <authorList>
            <person name="Kim S."/>
            <person name="Park J."/>
            <person name="Yeom S.-I."/>
            <person name="Kim Y.-M."/>
            <person name="Seo E."/>
            <person name="Kim K.-T."/>
            <person name="Kim M.-S."/>
            <person name="Lee J.M."/>
            <person name="Cheong K."/>
            <person name="Shin H.-S."/>
            <person name="Kim S.-B."/>
            <person name="Han K."/>
            <person name="Lee J."/>
            <person name="Park M."/>
            <person name="Lee H.-A."/>
            <person name="Lee H.-Y."/>
            <person name="Lee Y."/>
            <person name="Oh S."/>
            <person name="Lee J.H."/>
            <person name="Choi E."/>
            <person name="Choi E."/>
            <person name="Lee S.E."/>
            <person name="Jeon J."/>
            <person name="Kim H."/>
            <person name="Choi G."/>
            <person name="Song H."/>
            <person name="Lee J."/>
            <person name="Lee S.-C."/>
            <person name="Kwon J.-K."/>
            <person name="Lee H.-Y."/>
            <person name="Koo N."/>
            <person name="Hong Y."/>
            <person name="Kim R.W."/>
            <person name="Kang W.-H."/>
            <person name="Huh J.H."/>
            <person name="Kang B.-C."/>
            <person name="Yang T.-J."/>
            <person name="Lee Y.-H."/>
            <person name="Bennetzen J.L."/>
            <person name="Choi D."/>
        </authorList>
    </citation>
    <scope>NUCLEOTIDE SEQUENCE [LARGE SCALE GENOMIC DNA]</scope>
    <source>
        <strain evidence="8">cv. PBC81</strain>
    </source>
</reference>
<sequence length="265" mass="30281">MRQVVVRVVKISIENLNGFADVFLLSKTLIRLSLDRVDSIPPLCIQGNSVEESSSLIPFRNNFVLESGNVIFEVVFLQEWLVENVREVRIGAPNSFQSKRFSMIRRMFGQTDQRGQWLEWLLEFHIFQESRSTKMAAEQGLGEVVICKTLMEGDVNSWGKGLKVVKDELDNTNAPGRSLNPVLAVPATLRVEDELNKVWEMDLVERNEGMYISRGWYIFVIEKGLQVGDTIKIYRKLPVIPIINADYNIRIERNEASSTDSNEVS</sequence>
<dbReference type="InterPro" id="IPR015300">
    <property type="entry name" value="DNA-bd_pseudobarrel_sf"/>
</dbReference>
<evidence type="ECO:0000256" key="4">
    <source>
        <dbReference type="ARBA" id="ARBA00023163"/>
    </source>
</evidence>
<dbReference type="CDD" id="cd10017">
    <property type="entry name" value="B3_DNA"/>
    <property type="match status" value="1"/>
</dbReference>
<dbReference type="InterPro" id="IPR003340">
    <property type="entry name" value="B3_DNA-bd"/>
</dbReference>
<feature type="domain" description="TF-B3" evidence="6">
    <location>
        <begin position="188"/>
        <end position="255"/>
    </location>
</feature>
<organism evidence="7 8">
    <name type="scientific">Capsicum baccatum</name>
    <name type="common">Peruvian pepper</name>
    <dbReference type="NCBI Taxonomy" id="33114"/>
    <lineage>
        <taxon>Eukaryota</taxon>
        <taxon>Viridiplantae</taxon>
        <taxon>Streptophyta</taxon>
        <taxon>Embryophyta</taxon>
        <taxon>Tracheophyta</taxon>
        <taxon>Spermatophyta</taxon>
        <taxon>Magnoliopsida</taxon>
        <taxon>eudicotyledons</taxon>
        <taxon>Gunneridae</taxon>
        <taxon>Pentapetalae</taxon>
        <taxon>asterids</taxon>
        <taxon>lamiids</taxon>
        <taxon>Solanales</taxon>
        <taxon>Solanaceae</taxon>
        <taxon>Solanoideae</taxon>
        <taxon>Capsiceae</taxon>
        <taxon>Capsicum</taxon>
    </lineage>
</organism>
<evidence type="ECO:0000259" key="6">
    <source>
        <dbReference type="PROSITE" id="PS50863"/>
    </source>
</evidence>
<evidence type="ECO:0000256" key="5">
    <source>
        <dbReference type="ARBA" id="ARBA00023242"/>
    </source>
</evidence>
<reference evidence="7 8" key="1">
    <citation type="journal article" date="2017" name="Genome Biol.">
        <title>New reference genome sequences of hot pepper reveal the massive evolution of plant disease-resistance genes by retroduplication.</title>
        <authorList>
            <person name="Kim S."/>
            <person name="Park J."/>
            <person name="Yeom S.I."/>
            <person name="Kim Y.M."/>
            <person name="Seo E."/>
            <person name="Kim K.T."/>
            <person name="Kim M.S."/>
            <person name="Lee J.M."/>
            <person name="Cheong K."/>
            <person name="Shin H.S."/>
            <person name="Kim S.B."/>
            <person name="Han K."/>
            <person name="Lee J."/>
            <person name="Park M."/>
            <person name="Lee H.A."/>
            <person name="Lee H.Y."/>
            <person name="Lee Y."/>
            <person name="Oh S."/>
            <person name="Lee J.H."/>
            <person name="Choi E."/>
            <person name="Choi E."/>
            <person name="Lee S.E."/>
            <person name="Jeon J."/>
            <person name="Kim H."/>
            <person name="Choi G."/>
            <person name="Song H."/>
            <person name="Lee J."/>
            <person name="Lee S.C."/>
            <person name="Kwon J.K."/>
            <person name="Lee H.Y."/>
            <person name="Koo N."/>
            <person name="Hong Y."/>
            <person name="Kim R.W."/>
            <person name="Kang W.H."/>
            <person name="Huh J.H."/>
            <person name="Kang B.C."/>
            <person name="Yang T.J."/>
            <person name="Lee Y.H."/>
            <person name="Bennetzen J.L."/>
            <person name="Choi D."/>
        </authorList>
    </citation>
    <scope>NUCLEOTIDE SEQUENCE [LARGE SCALE GENOMIC DNA]</scope>
    <source>
        <strain evidence="8">cv. PBC81</strain>
    </source>
</reference>
<keyword evidence="2" id="KW-0805">Transcription regulation</keyword>
<proteinExistence type="predicted"/>
<dbReference type="GO" id="GO:0005634">
    <property type="term" value="C:nucleus"/>
    <property type="evidence" value="ECO:0007669"/>
    <property type="project" value="UniProtKB-SubCell"/>
</dbReference>
<protein>
    <recommendedName>
        <fullName evidence="6">TF-B3 domain-containing protein</fullName>
    </recommendedName>
</protein>
<gene>
    <name evidence="7" type="ORF">CQW23_22033</name>
</gene>
<keyword evidence="4" id="KW-0804">Transcription</keyword>
<evidence type="ECO:0000256" key="2">
    <source>
        <dbReference type="ARBA" id="ARBA00023015"/>
    </source>
</evidence>
<keyword evidence="8" id="KW-1185">Reference proteome</keyword>
<dbReference type="Proteomes" id="UP000224567">
    <property type="component" value="Unassembled WGS sequence"/>
</dbReference>
<evidence type="ECO:0000256" key="3">
    <source>
        <dbReference type="ARBA" id="ARBA00023125"/>
    </source>
</evidence>
<evidence type="ECO:0000256" key="1">
    <source>
        <dbReference type="ARBA" id="ARBA00004123"/>
    </source>
</evidence>
<name>A0A2G2VZP7_CAPBA</name>
<dbReference type="AlphaFoldDB" id="A0A2G2VZP7"/>
<dbReference type="GO" id="GO:0003677">
    <property type="term" value="F:DNA binding"/>
    <property type="evidence" value="ECO:0007669"/>
    <property type="project" value="UniProtKB-KW"/>
</dbReference>
<keyword evidence="3" id="KW-0238">DNA-binding</keyword>
<accession>A0A2G2VZP7</accession>
<dbReference type="Pfam" id="PF02362">
    <property type="entry name" value="B3"/>
    <property type="match status" value="1"/>
</dbReference>